<dbReference type="AlphaFoldDB" id="A0A4P7PGN1"/>
<protein>
    <recommendedName>
        <fullName evidence="3">diguanylate cyclase</fullName>
        <ecNumber evidence="3">2.7.7.65</ecNumber>
    </recommendedName>
</protein>
<keyword evidence="5" id="KW-0472">Membrane</keyword>
<evidence type="ECO:0000313" key="7">
    <source>
        <dbReference type="EMBL" id="QBZ89756.1"/>
    </source>
</evidence>
<dbReference type="SUPFAM" id="SSF55073">
    <property type="entry name" value="Nucleotide cyclase"/>
    <property type="match status" value="1"/>
</dbReference>
<feature type="transmembrane region" description="Helical" evidence="5">
    <location>
        <begin position="93"/>
        <end position="115"/>
    </location>
</feature>
<evidence type="ECO:0000256" key="2">
    <source>
        <dbReference type="ARBA" id="ARBA00004533"/>
    </source>
</evidence>
<dbReference type="InterPro" id="IPR000160">
    <property type="entry name" value="GGDEF_dom"/>
</dbReference>
<dbReference type="CDD" id="cd01949">
    <property type="entry name" value="GGDEF"/>
    <property type="match status" value="1"/>
</dbReference>
<name>A0A4P7PGN1_9PSED</name>
<dbReference type="PANTHER" id="PTHR45138:SF9">
    <property type="entry name" value="DIGUANYLATE CYCLASE DGCM-RELATED"/>
    <property type="match status" value="1"/>
</dbReference>
<comment type="subcellular location">
    <subcellularLocation>
        <location evidence="2">Cell inner membrane</location>
    </subcellularLocation>
</comment>
<dbReference type="KEGG" id="pvk:EPZ47_13840"/>
<evidence type="ECO:0000256" key="5">
    <source>
        <dbReference type="SAM" id="Phobius"/>
    </source>
</evidence>
<dbReference type="GO" id="GO:0005886">
    <property type="term" value="C:plasma membrane"/>
    <property type="evidence" value="ECO:0007669"/>
    <property type="project" value="UniProtKB-SubCell"/>
</dbReference>
<accession>A0A4P7PGN1</accession>
<dbReference type="InterPro" id="IPR043128">
    <property type="entry name" value="Rev_trsase/Diguanyl_cyclase"/>
</dbReference>
<dbReference type="OrthoDB" id="9812260at2"/>
<dbReference type="EMBL" id="CP035088">
    <property type="protein sequence ID" value="QBZ89756.1"/>
    <property type="molecule type" value="Genomic_DNA"/>
</dbReference>
<feature type="transmembrane region" description="Helical" evidence="5">
    <location>
        <begin position="6"/>
        <end position="31"/>
    </location>
</feature>
<dbReference type="Gene3D" id="3.30.70.270">
    <property type="match status" value="1"/>
</dbReference>
<feature type="transmembrane region" description="Helical" evidence="5">
    <location>
        <begin position="121"/>
        <end position="141"/>
    </location>
</feature>
<dbReference type="InterPro" id="IPR050469">
    <property type="entry name" value="Diguanylate_Cyclase"/>
</dbReference>
<feature type="transmembrane region" description="Helical" evidence="5">
    <location>
        <begin position="195"/>
        <end position="217"/>
    </location>
</feature>
<dbReference type="SMART" id="SM00267">
    <property type="entry name" value="GGDEF"/>
    <property type="match status" value="1"/>
</dbReference>
<evidence type="ECO:0000256" key="1">
    <source>
        <dbReference type="ARBA" id="ARBA00001946"/>
    </source>
</evidence>
<reference evidence="7 8" key="1">
    <citation type="journal article" date="2019" name="Front. Microbiol.">
        <title>In silico and Genetic Analyses of Cyclic Lipopeptide Synthetic Gene Clusters in Pseudomonas sp. 11K1.</title>
        <authorList>
            <person name="Zhao H."/>
            <person name="Liu Y.P."/>
            <person name="Zhang L.Q."/>
        </authorList>
    </citation>
    <scope>NUCLEOTIDE SEQUENCE [LARGE SCALE GENOMIC DNA]</scope>
    <source>
        <strain evidence="7 8">11K1</strain>
    </source>
</reference>
<dbReference type="GO" id="GO:0052621">
    <property type="term" value="F:diguanylate cyclase activity"/>
    <property type="evidence" value="ECO:0007669"/>
    <property type="project" value="UniProtKB-EC"/>
</dbReference>
<keyword evidence="5" id="KW-0812">Transmembrane</keyword>
<dbReference type="PANTHER" id="PTHR45138">
    <property type="entry name" value="REGULATORY COMPONENTS OF SENSORY TRANSDUCTION SYSTEM"/>
    <property type="match status" value="1"/>
</dbReference>
<organism evidence="7 8">
    <name type="scientific">Pseudomonas viciae</name>
    <dbReference type="NCBI Taxonomy" id="2505979"/>
    <lineage>
        <taxon>Bacteria</taxon>
        <taxon>Pseudomonadati</taxon>
        <taxon>Pseudomonadota</taxon>
        <taxon>Gammaproteobacteria</taxon>
        <taxon>Pseudomonadales</taxon>
        <taxon>Pseudomonadaceae</taxon>
        <taxon>Pseudomonas</taxon>
    </lineage>
</organism>
<dbReference type="Pfam" id="PF00990">
    <property type="entry name" value="GGDEF"/>
    <property type="match status" value="1"/>
</dbReference>
<comment type="cofactor">
    <cofactor evidence="1">
        <name>Mg(2+)</name>
        <dbReference type="ChEBI" id="CHEBI:18420"/>
    </cofactor>
</comment>
<comment type="catalytic activity">
    <reaction evidence="4">
        <text>2 GTP = 3',3'-c-di-GMP + 2 diphosphate</text>
        <dbReference type="Rhea" id="RHEA:24898"/>
        <dbReference type="ChEBI" id="CHEBI:33019"/>
        <dbReference type="ChEBI" id="CHEBI:37565"/>
        <dbReference type="ChEBI" id="CHEBI:58805"/>
        <dbReference type="EC" id="2.7.7.65"/>
    </reaction>
</comment>
<sequence length="396" mass="43265">MDGSVVRITLMLMVPGILSVFGGAFVCAWLIDKKRDYLLLLAGGCGLFTCGALSQIFGFPPGIGPNAVVSGALYTSAVLAVAEGILLRSRKRFGWRLDVAVVCLITLALAWFFYIDRSLLARIYIQNFGYGAILLVAALKLRLLVRGRLVDKALFWVLLIFALHFFPRTLLTAGLSTPVDRVTFANSVFWQALQLSLAVLGVALAFAILAAAIADVIDDLRRERDFDPLTGVLNRRGFEDQVSLLLMKSPRGTTSLALCDIDNFKSINDTHGHDVGDNVLREVGQLLRASARKRDIVGRLGGEEFAVLLPDTDAREAHECAERLRMAIEHGGCATLDAVGPVTASFGVGSLGPKETWQSLYKRVDSLLYQAKRAGRNQTVADELSHRFDRQAEVES</sequence>
<evidence type="ECO:0000256" key="3">
    <source>
        <dbReference type="ARBA" id="ARBA00012528"/>
    </source>
</evidence>
<feature type="transmembrane region" description="Helical" evidence="5">
    <location>
        <begin position="63"/>
        <end position="86"/>
    </location>
</feature>
<dbReference type="Proteomes" id="UP000296468">
    <property type="component" value="Chromosome"/>
</dbReference>
<dbReference type="NCBIfam" id="TIGR00254">
    <property type="entry name" value="GGDEF"/>
    <property type="match status" value="1"/>
</dbReference>
<dbReference type="PROSITE" id="PS50887">
    <property type="entry name" value="GGDEF"/>
    <property type="match status" value="1"/>
</dbReference>
<proteinExistence type="predicted"/>
<feature type="transmembrane region" description="Helical" evidence="5">
    <location>
        <begin position="153"/>
        <end position="175"/>
    </location>
</feature>
<dbReference type="EC" id="2.7.7.65" evidence="3"/>
<keyword evidence="5" id="KW-1133">Transmembrane helix</keyword>
<feature type="transmembrane region" description="Helical" evidence="5">
    <location>
        <begin position="38"/>
        <end position="57"/>
    </location>
</feature>
<evidence type="ECO:0000259" key="6">
    <source>
        <dbReference type="PROSITE" id="PS50887"/>
    </source>
</evidence>
<dbReference type="RefSeq" id="WP_135845294.1">
    <property type="nucleotide sequence ID" value="NZ_CP087200.1"/>
</dbReference>
<feature type="domain" description="GGDEF" evidence="6">
    <location>
        <begin position="252"/>
        <end position="384"/>
    </location>
</feature>
<evidence type="ECO:0000313" key="8">
    <source>
        <dbReference type="Proteomes" id="UP000296468"/>
    </source>
</evidence>
<dbReference type="FunFam" id="3.30.70.270:FF:000001">
    <property type="entry name" value="Diguanylate cyclase domain protein"/>
    <property type="match status" value="1"/>
</dbReference>
<dbReference type="InterPro" id="IPR029787">
    <property type="entry name" value="Nucleotide_cyclase"/>
</dbReference>
<gene>
    <name evidence="7" type="ORF">EPZ47_13840</name>
</gene>
<evidence type="ECO:0000256" key="4">
    <source>
        <dbReference type="ARBA" id="ARBA00034247"/>
    </source>
</evidence>